<feature type="region of interest" description="Disordered" evidence="1">
    <location>
        <begin position="60"/>
        <end position="81"/>
    </location>
</feature>
<evidence type="ECO:0000313" key="3">
    <source>
        <dbReference type="Proteomes" id="UP001628193"/>
    </source>
</evidence>
<dbReference type="Pfam" id="PF06252">
    <property type="entry name" value="GemA"/>
    <property type="match status" value="1"/>
</dbReference>
<comment type="caution">
    <text evidence="2">The sequence shown here is derived from an EMBL/GenBank/DDBJ whole genome shotgun (WGS) entry which is preliminary data.</text>
</comment>
<protein>
    <recommendedName>
        <fullName evidence="4">Mu-like prophage protein gp16</fullName>
    </recommendedName>
</protein>
<proteinExistence type="predicted"/>
<sequence>MSSSAAFAKIHIAKKELGLDDAQYRQMLRDRYGVESSKTLSAQDIADLLSHLQKLGWKPKLPKAAEQPAPPAGRRPQPKKGNEAMIAKVAAMLKNAGRLGQGATRFAYADGIARHMFFGGDPDVQVWVEWLERWQLVKVIQALEYDAKRLPRKTDHV</sequence>
<organism evidence="2 3">
    <name type="scientific">Candidatus Magnetaquiglobus chichijimensis</name>
    <dbReference type="NCBI Taxonomy" id="3141448"/>
    <lineage>
        <taxon>Bacteria</taxon>
        <taxon>Pseudomonadati</taxon>
        <taxon>Pseudomonadota</taxon>
        <taxon>Magnetococcia</taxon>
        <taxon>Magnetococcales</taxon>
        <taxon>Candidatus Magnetaquicoccaceae</taxon>
        <taxon>Candidatus Magnetaquiglobus</taxon>
    </lineage>
</organism>
<dbReference type="Proteomes" id="UP001628193">
    <property type="component" value="Unassembled WGS sequence"/>
</dbReference>
<dbReference type="RefSeq" id="WP_420905750.1">
    <property type="nucleotide sequence ID" value="NZ_BAAFGK010000004.1"/>
</dbReference>
<evidence type="ECO:0008006" key="4">
    <source>
        <dbReference type="Google" id="ProtNLM"/>
    </source>
</evidence>
<name>A0ABQ0CBJ8_9PROT</name>
<dbReference type="EMBL" id="BAAFGK010000004">
    <property type="protein sequence ID" value="GAB0058070.1"/>
    <property type="molecule type" value="Genomic_DNA"/>
</dbReference>
<evidence type="ECO:0000256" key="1">
    <source>
        <dbReference type="SAM" id="MobiDB-lite"/>
    </source>
</evidence>
<dbReference type="InterPro" id="IPR009363">
    <property type="entry name" value="Phage_Mu_Gp16"/>
</dbReference>
<reference evidence="2 3" key="1">
    <citation type="submission" date="2024-09" db="EMBL/GenBank/DDBJ databases">
        <title>Draft genome sequence of Candidatus Magnetaquicoccaceae bacterium FCR-1.</title>
        <authorList>
            <person name="Shimoshige H."/>
            <person name="Shimamura S."/>
            <person name="Taoka A."/>
            <person name="Kobayashi H."/>
            <person name="Maekawa T."/>
        </authorList>
    </citation>
    <scope>NUCLEOTIDE SEQUENCE [LARGE SCALE GENOMIC DNA]</scope>
    <source>
        <strain evidence="2 3">FCR-1</strain>
    </source>
</reference>
<gene>
    <name evidence="2" type="ORF">SIID45300_02410</name>
</gene>
<accession>A0ABQ0CBJ8</accession>
<evidence type="ECO:0000313" key="2">
    <source>
        <dbReference type="EMBL" id="GAB0058070.1"/>
    </source>
</evidence>
<keyword evidence="3" id="KW-1185">Reference proteome</keyword>